<organism evidence="1">
    <name type="scientific">Anguilla anguilla</name>
    <name type="common">European freshwater eel</name>
    <name type="synonym">Muraena anguilla</name>
    <dbReference type="NCBI Taxonomy" id="7936"/>
    <lineage>
        <taxon>Eukaryota</taxon>
        <taxon>Metazoa</taxon>
        <taxon>Chordata</taxon>
        <taxon>Craniata</taxon>
        <taxon>Vertebrata</taxon>
        <taxon>Euteleostomi</taxon>
        <taxon>Actinopterygii</taxon>
        <taxon>Neopterygii</taxon>
        <taxon>Teleostei</taxon>
        <taxon>Anguilliformes</taxon>
        <taxon>Anguillidae</taxon>
        <taxon>Anguilla</taxon>
    </lineage>
</organism>
<dbReference type="EMBL" id="GBXM01032897">
    <property type="protein sequence ID" value="JAH75680.1"/>
    <property type="molecule type" value="Transcribed_RNA"/>
</dbReference>
<protein>
    <submittedName>
        <fullName evidence="1">Uncharacterized protein</fullName>
    </submittedName>
</protein>
<sequence length="37" mass="4095">MGHTVRLCVDYFQNNLVPWSGLRWIASGPEVHAVGAL</sequence>
<name>A0A0E9VDY0_ANGAN</name>
<reference evidence="1" key="1">
    <citation type="submission" date="2014-11" db="EMBL/GenBank/DDBJ databases">
        <authorList>
            <person name="Amaro Gonzalez C."/>
        </authorList>
    </citation>
    <scope>NUCLEOTIDE SEQUENCE</scope>
</reference>
<evidence type="ECO:0000313" key="1">
    <source>
        <dbReference type="EMBL" id="JAH75680.1"/>
    </source>
</evidence>
<accession>A0A0E9VDY0</accession>
<proteinExistence type="predicted"/>
<dbReference type="AlphaFoldDB" id="A0A0E9VDY0"/>
<reference evidence="1" key="2">
    <citation type="journal article" date="2015" name="Fish Shellfish Immunol.">
        <title>Early steps in the European eel (Anguilla anguilla)-Vibrio vulnificus interaction in the gills: Role of the RtxA13 toxin.</title>
        <authorList>
            <person name="Callol A."/>
            <person name="Pajuelo D."/>
            <person name="Ebbesson L."/>
            <person name="Teles M."/>
            <person name="MacKenzie S."/>
            <person name="Amaro C."/>
        </authorList>
    </citation>
    <scope>NUCLEOTIDE SEQUENCE</scope>
</reference>